<name>A0A8J3BK01_9ACTN</name>
<reference evidence="1" key="1">
    <citation type="journal article" date="2014" name="Int. J. Syst. Evol. Microbiol.">
        <title>Complete genome sequence of Corynebacterium casei LMG S-19264T (=DSM 44701T), isolated from a smear-ripened cheese.</title>
        <authorList>
            <consortium name="US DOE Joint Genome Institute (JGI-PGF)"/>
            <person name="Walter F."/>
            <person name="Albersmeier A."/>
            <person name="Kalinowski J."/>
            <person name="Ruckert C."/>
        </authorList>
    </citation>
    <scope>NUCLEOTIDE SEQUENCE</scope>
    <source>
        <strain evidence="1">JCM 3091</strain>
    </source>
</reference>
<gene>
    <name evidence="1" type="ORF">GCM10010124_19680</name>
</gene>
<evidence type="ECO:0000313" key="1">
    <source>
        <dbReference type="EMBL" id="GGK27071.1"/>
    </source>
</evidence>
<protein>
    <submittedName>
        <fullName evidence="1">Uncharacterized protein</fullName>
    </submittedName>
</protein>
<dbReference type="Proteomes" id="UP000662200">
    <property type="component" value="Unassembled WGS sequence"/>
</dbReference>
<dbReference type="AlphaFoldDB" id="A0A8J3BK01"/>
<dbReference type="RefSeq" id="WP_189113906.1">
    <property type="nucleotide sequence ID" value="NZ_BMQC01000005.1"/>
</dbReference>
<sequence>MPSALDVEVTVLLWVRTRSGRVYATGLVEWSRDSFGNLPSHTFESFVLHLGLERGNADIREAFCNVRPAINRYRDGQLGCRTATAAKGGSRRWTADGHVVANVDNDGAGNRRRPLAGSPAL</sequence>
<reference evidence="1" key="2">
    <citation type="submission" date="2020-09" db="EMBL/GenBank/DDBJ databases">
        <authorList>
            <person name="Sun Q."/>
            <person name="Ohkuma M."/>
        </authorList>
    </citation>
    <scope>NUCLEOTIDE SEQUENCE</scope>
    <source>
        <strain evidence="1">JCM 3091</strain>
    </source>
</reference>
<keyword evidence="2" id="KW-1185">Reference proteome</keyword>
<dbReference type="EMBL" id="BMQC01000005">
    <property type="protein sequence ID" value="GGK27071.1"/>
    <property type="molecule type" value="Genomic_DNA"/>
</dbReference>
<organism evidence="1 2">
    <name type="scientific">Pilimelia terevasa</name>
    <dbReference type="NCBI Taxonomy" id="53372"/>
    <lineage>
        <taxon>Bacteria</taxon>
        <taxon>Bacillati</taxon>
        <taxon>Actinomycetota</taxon>
        <taxon>Actinomycetes</taxon>
        <taxon>Micromonosporales</taxon>
        <taxon>Micromonosporaceae</taxon>
        <taxon>Pilimelia</taxon>
    </lineage>
</organism>
<comment type="caution">
    <text evidence="1">The sequence shown here is derived from an EMBL/GenBank/DDBJ whole genome shotgun (WGS) entry which is preliminary data.</text>
</comment>
<accession>A0A8J3BK01</accession>
<proteinExistence type="predicted"/>
<evidence type="ECO:0000313" key="2">
    <source>
        <dbReference type="Proteomes" id="UP000662200"/>
    </source>
</evidence>